<dbReference type="EMBL" id="AOMD01000015">
    <property type="protein sequence ID" value="EMA46113.1"/>
    <property type="molecule type" value="Genomic_DNA"/>
</dbReference>
<name>M0ML70_9EURY</name>
<dbReference type="InParanoid" id="M0ML70"/>
<keyword evidence="2" id="KW-1185">Reference proteome</keyword>
<dbReference type="OrthoDB" id="103460at2157"/>
<accession>M0ML70</accession>
<dbReference type="RefSeq" id="WP_006076935.1">
    <property type="nucleotide sequence ID" value="NZ_AOMD01000015.1"/>
</dbReference>
<comment type="caution">
    <text evidence="1">The sequence shown here is derived from an EMBL/GenBank/DDBJ whole genome shotgun (WGS) entry which is preliminary data.</text>
</comment>
<protein>
    <recommendedName>
        <fullName evidence="3">Small CPxCG-related zinc finger protein</fullName>
    </recommendedName>
</protein>
<dbReference type="Proteomes" id="UP000011669">
    <property type="component" value="Unassembled WGS sequence"/>
</dbReference>
<organism evidence="1 2">
    <name type="scientific">Halococcus saccharolyticus DSM 5350</name>
    <dbReference type="NCBI Taxonomy" id="1227455"/>
    <lineage>
        <taxon>Archaea</taxon>
        <taxon>Methanobacteriati</taxon>
        <taxon>Methanobacteriota</taxon>
        <taxon>Stenosarchaea group</taxon>
        <taxon>Halobacteria</taxon>
        <taxon>Halobacteriales</taxon>
        <taxon>Halococcaceae</taxon>
        <taxon>Halococcus</taxon>
    </lineage>
</organism>
<proteinExistence type="predicted"/>
<evidence type="ECO:0008006" key="3">
    <source>
        <dbReference type="Google" id="ProtNLM"/>
    </source>
</evidence>
<dbReference type="AlphaFoldDB" id="M0ML70"/>
<evidence type="ECO:0000313" key="1">
    <source>
        <dbReference type="EMBL" id="EMA46113.1"/>
    </source>
</evidence>
<evidence type="ECO:0000313" key="2">
    <source>
        <dbReference type="Proteomes" id="UP000011669"/>
    </source>
</evidence>
<gene>
    <name evidence="1" type="ORF">C449_05392</name>
</gene>
<reference evidence="1 2" key="1">
    <citation type="journal article" date="2014" name="PLoS Genet.">
        <title>Phylogenetically driven sequencing of extremely halophilic archaea reveals strategies for static and dynamic osmo-response.</title>
        <authorList>
            <person name="Becker E.A."/>
            <person name="Seitzer P.M."/>
            <person name="Tritt A."/>
            <person name="Larsen D."/>
            <person name="Krusor M."/>
            <person name="Yao A.I."/>
            <person name="Wu D."/>
            <person name="Madern D."/>
            <person name="Eisen J.A."/>
            <person name="Darling A.E."/>
            <person name="Facciotti M.T."/>
        </authorList>
    </citation>
    <scope>NUCLEOTIDE SEQUENCE [LARGE SCALE GENOMIC DNA]</scope>
    <source>
        <strain evidence="1 2">DSM 5350</strain>
    </source>
</reference>
<sequence length="67" mass="7402">MNERRCPDCDVSMTETKLTAGGQYDVFVKTDRDGGLLDRIGIDEHTGTAAHLCPECGLVRLYADIEE</sequence>
<dbReference type="STRING" id="1227455.C449_05392"/>
<dbReference type="PATRIC" id="fig|1227455.4.peg.1096"/>